<dbReference type="GO" id="GO:0042128">
    <property type="term" value="P:nitrate assimilation"/>
    <property type="evidence" value="ECO:0007669"/>
    <property type="project" value="UniProtKB-KW"/>
</dbReference>
<proteinExistence type="inferred from homology"/>
<comment type="subcellular location">
    <subcellularLocation>
        <location evidence="1">Membrane</location>
        <topology evidence="1">Multi-pass membrane protein</topology>
    </subcellularLocation>
</comment>
<comment type="caution">
    <text evidence="9">The sequence shown here is derived from an EMBL/GenBank/DDBJ whole genome shotgun (WGS) entry which is preliminary data.</text>
</comment>
<feature type="transmembrane region" description="Helical" evidence="7">
    <location>
        <begin position="21"/>
        <end position="40"/>
    </location>
</feature>
<keyword evidence="10" id="KW-1185">Reference proteome</keyword>
<protein>
    <submittedName>
        <fullName evidence="9">Nitrate/nitrite transporter</fullName>
    </submittedName>
</protein>
<dbReference type="InterPro" id="IPR036259">
    <property type="entry name" value="MFS_trans_sf"/>
</dbReference>
<dbReference type="PANTHER" id="PTHR23515">
    <property type="entry name" value="HIGH-AFFINITY NITRATE TRANSPORTER 2.3"/>
    <property type="match status" value="1"/>
</dbReference>
<dbReference type="InterPro" id="IPR044772">
    <property type="entry name" value="NO3_transporter"/>
</dbReference>
<evidence type="ECO:0000256" key="7">
    <source>
        <dbReference type="SAM" id="Phobius"/>
    </source>
</evidence>
<feature type="transmembrane region" description="Helical" evidence="7">
    <location>
        <begin position="395"/>
        <end position="416"/>
    </location>
</feature>
<feature type="transmembrane region" description="Helical" evidence="7">
    <location>
        <begin position="241"/>
        <end position="266"/>
    </location>
</feature>
<evidence type="ECO:0000256" key="4">
    <source>
        <dbReference type="ARBA" id="ARBA00022989"/>
    </source>
</evidence>
<keyword evidence="6 7" id="KW-0472">Membrane</keyword>
<dbReference type="RefSeq" id="WP_045465743.1">
    <property type="nucleotide sequence ID" value="NZ_BBLT01000007.1"/>
</dbReference>
<sequence length="445" mass="48540">MQISKATKIELLNFKCVPMKAFHASWLTFFICFFAWFGLAPLMPEIKNELNLSKAQIANISIAAVSMTVFARLLIGWLCDKIGPRWCYVILLSVGALPVMMIGFVNSYESFLIGRLFIGLIGASFVITQYHTSVMFAPNIVGTANATAAGWGNLGGGVTQVAMPAIFAGVVSLGFTASEAWRIAMIFPGLALLLMAYVYYKYTQDTTEGNVLELRKKNPEFKAKNPDIKGSFWMAFKEYRVWILGLVYGACFGIELTMDGIAAIYFTEEFNTPLMIAGIIAASFGMMNLFARALGGIYSDKISQKFGLKGRVILLSAFLFLEGIGIILFSEMNLLPLAILTLILFALFVKMSNGVTYSIVPFVNKKALGSVAGIVGAGGNIGAVLANSVFTVHSYRYGLFIIGTVVCGISVLALFLKFPNEVSSDLLVNIGEAKENEKVRELTRI</sequence>
<evidence type="ECO:0000256" key="2">
    <source>
        <dbReference type="ARBA" id="ARBA00008432"/>
    </source>
</evidence>
<dbReference type="PROSITE" id="PS50850">
    <property type="entry name" value="MFS"/>
    <property type="match status" value="1"/>
</dbReference>
<gene>
    <name evidence="9" type="ORF">MYP_3435</name>
</gene>
<dbReference type="Gene3D" id="1.20.1250.20">
    <property type="entry name" value="MFS general substrate transporter like domains"/>
    <property type="match status" value="2"/>
</dbReference>
<feature type="domain" description="Major facilitator superfamily (MFS) profile" evidence="8">
    <location>
        <begin position="21"/>
        <end position="422"/>
    </location>
</feature>
<feature type="transmembrane region" description="Helical" evidence="7">
    <location>
        <begin position="272"/>
        <end position="291"/>
    </location>
</feature>
<evidence type="ECO:0000256" key="3">
    <source>
        <dbReference type="ARBA" id="ARBA00022692"/>
    </source>
</evidence>
<organism evidence="9 10">
    <name type="scientific">Sporocytophaga myxococcoides</name>
    <dbReference type="NCBI Taxonomy" id="153721"/>
    <lineage>
        <taxon>Bacteria</taxon>
        <taxon>Pseudomonadati</taxon>
        <taxon>Bacteroidota</taxon>
        <taxon>Cytophagia</taxon>
        <taxon>Cytophagales</taxon>
        <taxon>Cytophagaceae</taxon>
        <taxon>Sporocytophaga</taxon>
    </lineage>
</organism>
<dbReference type="GO" id="GO:0016020">
    <property type="term" value="C:membrane"/>
    <property type="evidence" value="ECO:0007669"/>
    <property type="project" value="UniProtKB-SubCell"/>
</dbReference>
<dbReference type="GO" id="GO:0015112">
    <property type="term" value="F:nitrate transmembrane transporter activity"/>
    <property type="evidence" value="ECO:0007669"/>
    <property type="project" value="InterPro"/>
</dbReference>
<feature type="transmembrane region" description="Helical" evidence="7">
    <location>
        <begin position="181"/>
        <end position="200"/>
    </location>
</feature>
<name>A0A098LGT0_9BACT</name>
<evidence type="ECO:0000256" key="6">
    <source>
        <dbReference type="ARBA" id="ARBA00023136"/>
    </source>
</evidence>
<dbReference type="InterPro" id="IPR011701">
    <property type="entry name" value="MFS"/>
</dbReference>
<evidence type="ECO:0000259" key="8">
    <source>
        <dbReference type="PROSITE" id="PS50850"/>
    </source>
</evidence>
<dbReference type="Proteomes" id="UP000030185">
    <property type="component" value="Unassembled WGS sequence"/>
</dbReference>
<evidence type="ECO:0000313" key="9">
    <source>
        <dbReference type="EMBL" id="GAL86206.1"/>
    </source>
</evidence>
<dbReference type="OrthoDB" id="9773404at2"/>
<feature type="transmembrane region" description="Helical" evidence="7">
    <location>
        <begin position="312"/>
        <end position="329"/>
    </location>
</feature>
<dbReference type="EMBL" id="BBLT01000007">
    <property type="protein sequence ID" value="GAL86206.1"/>
    <property type="molecule type" value="Genomic_DNA"/>
</dbReference>
<evidence type="ECO:0000256" key="5">
    <source>
        <dbReference type="ARBA" id="ARBA00023063"/>
    </source>
</evidence>
<feature type="transmembrane region" description="Helical" evidence="7">
    <location>
        <begin position="367"/>
        <end position="389"/>
    </location>
</feature>
<feature type="transmembrane region" description="Helical" evidence="7">
    <location>
        <begin position="335"/>
        <end position="355"/>
    </location>
</feature>
<feature type="transmembrane region" description="Helical" evidence="7">
    <location>
        <begin position="111"/>
        <end position="130"/>
    </location>
</feature>
<dbReference type="SUPFAM" id="SSF103473">
    <property type="entry name" value="MFS general substrate transporter"/>
    <property type="match status" value="1"/>
</dbReference>
<dbReference type="eggNOG" id="COG2223">
    <property type="taxonomic scope" value="Bacteria"/>
</dbReference>
<keyword evidence="4 7" id="KW-1133">Transmembrane helix</keyword>
<feature type="transmembrane region" description="Helical" evidence="7">
    <location>
        <begin position="86"/>
        <end position="105"/>
    </location>
</feature>
<keyword evidence="5" id="KW-0534">Nitrate assimilation</keyword>
<dbReference type="InterPro" id="IPR020846">
    <property type="entry name" value="MFS_dom"/>
</dbReference>
<evidence type="ECO:0000256" key="1">
    <source>
        <dbReference type="ARBA" id="ARBA00004141"/>
    </source>
</evidence>
<reference evidence="9 10" key="1">
    <citation type="submission" date="2014-09" db="EMBL/GenBank/DDBJ databases">
        <title>Sporocytophaga myxococcoides PG-01 genome sequencing.</title>
        <authorList>
            <person name="Liu L."/>
            <person name="Gao P.J."/>
            <person name="Chen G.J."/>
            <person name="Wang L.S."/>
        </authorList>
    </citation>
    <scope>NUCLEOTIDE SEQUENCE [LARGE SCALE GENOMIC DNA]</scope>
    <source>
        <strain evidence="9 10">PG-01</strain>
    </source>
</reference>
<dbReference type="Pfam" id="PF07690">
    <property type="entry name" value="MFS_1"/>
    <property type="match status" value="1"/>
</dbReference>
<dbReference type="AlphaFoldDB" id="A0A098LGT0"/>
<comment type="similarity">
    <text evidence="2">Belongs to the major facilitator superfamily. Nitrate/nitrite porter (TC 2.A.1.8) family.</text>
</comment>
<keyword evidence="3 7" id="KW-0812">Transmembrane</keyword>
<evidence type="ECO:0000313" key="10">
    <source>
        <dbReference type="Proteomes" id="UP000030185"/>
    </source>
</evidence>
<feature type="transmembrane region" description="Helical" evidence="7">
    <location>
        <begin position="151"/>
        <end position="175"/>
    </location>
</feature>
<feature type="transmembrane region" description="Helical" evidence="7">
    <location>
        <begin position="60"/>
        <end position="79"/>
    </location>
</feature>
<accession>A0A098LGT0</accession>
<dbReference type="CDD" id="cd17341">
    <property type="entry name" value="MFS_NRT2_like"/>
    <property type="match status" value="1"/>
</dbReference>
<dbReference type="STRING" id="153721.MYP_3435"/>